<name>A0A816S6U5_BRANA</name>
<feature type="non-terminal residue" evidence="2">
    <location>
        <position position="1"/>
    </location>
</feature>
<gene>
    <name evidence="2" type="ORF">DARMORV10_A06P15980.1</name>
</gene>
<proteinExistence type="predicted"/>
<organism evidence="2">
    <name type="scientific">Brassica napus</name>
    <name type="common">Rape</name>
    <dbReference type="NCBI Taxonomy" id="3708"/>
    <lineage>
        <taxon>Eukaryota</taxon>
        <taxon>Viridiplantae</taxon>
        <taxon>Streptophyta</taxon>
        <taxon>Embryophyta</taxon>
        <taxon>Tracheophyta</taxon>
        <taxon>Spermatophyta</taxon>
        <taxon>Magnoliopsida</taxon>
        <taxon>eudicotyledons</taxon>
        <taxon>Gunneridae</taxon>
        <taxon>Pentapetalae</taxon>
        <taxon>rosids</taxon>
        <taxon>malvids</taxon>
        <taxon>Brassicales</taxon>
        <taxon>Brassicaceae</taxon>
        <taxon>Brassiceae</taxon>
        <taxon>Brassica</taxon>
    </lineage>
</organism>
<reference evidence="2" key="1">
    <citation type="submission" date="2021-01" db="EMBL/GenBank/DDBJ databases">
        <authorList>
            <consortium name="Genoscope - CEA"/>
            <person name="William W."/>
        </authorList>
    </citation>
    <scope>NUCLEOTIDE SEQUENCE</scope>
</reference>
<dbReference type="EMBL" id="HG994360">
    <property type="protein sequence ID" value="CAF2084387.1"/>
    <property type="molecule type" value="Genomic_DNA"/>
</dbReference>
<accession>A0A816S6U5</accession>
<sequence>RRITSASTITGEPPTGTPKPPRSTSTPHHLHRDRLSSQLSLISERINRGRDLIRHSSIQGQKVGGFAQTNDLPPESIHRPPTRAQPTKPEPTTHN</sequence>
<feature type="region of interest" description="Disordered" evidence="1">
    <location>
        <begin position="52"/>
        <end position="95"/>
    </location>
</feature>
<dbReference type="Proteomes" id="UP001295469">
    <property type="component" value="Chromosome A06"/>
</dbReference>
<evidence type="ECO:0000256" key="1">
    <source>
        <dbReference type="SAM" id="MobiDB-lite"/>
    </source>
</evidence>
<feature type="region of interest" description="Disordered" evidence="1">
    <location>
        <begin position="1"/>
        <end position="34"/>
    </location>
</feature>
<dbReference type="AlphaFoldDB" id="A0A816S6U5"/>
<evidence type="ECO:0000313" key="2">
    <source>
        <dbReference type="EMBL" id="CAF2084387.1"/>
    </source>
</evidence>
<protein>
    <submittedName>
        <fullName evidence="2">(rape) hypothetical protein</fullName>
    </submittedName>
</protein>